<keyword evidence="3" id="KW-1185">Reference proteome</keyword>
<dbReference type="InterPro" id="IPR009072">
    <property type="entry name" value="Histone-fold"/>
</dbReference>
<keyword evidence="2" id="KW-0548">Nucleotidyltransferase</keyword>
<dbReference type="Gene3D" id="1.10.20.10">
    <property type="entry name" value="Histone, subunit A"/>
    <property type="match status" value="1"/>
</dbReference>
<name>A0AAJ5Z3G2_9BASI</name>
<feature type="region of interest" description="Disordered" evidence="1">
    <location>
        <begin position="1"/>
        <end position="23"/>
    </location>
</feature>
<dbReference type="GO" id="GO:0046982">
    <property type="term" value="F:protein heterodimerization activity"/>
    <property type="evidence" value="ECO:0007669"/>
    <property type="project" value="InterPro"/>
</dbReference>
<dbReference type="SUPFAM" id="SSF47113">
    <property type="entry name" value="Histone-fold"/>
    <property type="match status" value="1"/>
</dbReference>
<sequence>MDTDAPERIHEKAPEVAEHENDESLKENLELSARNMSATNAAGGTFGLGLDQFELPKASIAKIARTDVPAASHDVAIARGSKTITATNVMDAMRELDFPAPIRKELRIQLEAYRDLQQKHAAAKAEAAAQSRERAKTARAAASAASDAPSTEMTTSGAAAETMEVDHGDMPDASHIDDTSSAPIPAPPNSLET</sequence>
<dbReference type="AlphaFoldDB" id="A0AAJ5Z3G2"/>
<evidence type="ECO:0000256" key="1">
    <source>
        <dbReference type="SAM" id="MobiDB-lite"/>
    </source>
</evidence>
<reference evidence="2 3" key="1">
    <citation type="submission" date="2023-03" db="EMBL/GenBank/DDBJ databases">
        <title>Mating type loci evolution in Malassezia.</title>
        <authorList>
            <person name="Coelho M.A."/>
        </authorList>
    </citation>
    <scope>NUCLEOTIDE SEQUENCE [LARGE SCALE GENOMIC DNA]</scope>
    <source>
        <strain evidence="2 3">CBS 13387</strain>
    </source>
</reference>
<organism evidence="2 3">
    <name type="scientific">Malassezia arunalokei</name>
    <dbReference type="NCBI Taxonomy" id="1514897"/>
    <lineage>
        <taxon>Eukaryota</taxon>
        <taxon>Fungi</taxon>
        <taxon>Dikarya</taxon>
        <taxon>Basidiomycota</taxon>
        <taxon>Ustilaginomycotina</taxon>
        <taxon>Malasseziomycetes</taxon>
        <taxon>Malasseziales</taxon>
        <taxon>Malasseziaceae</taxon>
        <taxon>Malassezia</taxon>
    </lineage>
</organism>
<keyword evidence="2" id="KW-0808">Transferase</keyword>
<keyword evidence="2" id="KW-0239">DNA-directed DNA polymerase</keyword>
<feature type="compositionally biased region" description="Pro residues" evidence="1">
    <location>
        <begin position="184"/>
        <end position="193"/>
    </location>
</feature>
<accession>A0AAJ5Z3G2</accession>
<dbReference type="EC" id="2.7.7.7" evidence="2"/>
<dbReference type="Proteomes" id="UP001217582">
    <property type="component" value="Chromosome 6"/>
</dbReference>
<evidence type="ECO:0000313" key="2">
    <source>
        <dbReference type="EMBL" id="WFD17147.1"/>
    </source>
</evidence>
<dbReference type="GO" id="GO:0003887">
    <property type="term" value="F:DNA-directed DNA polymerase activity"/>
    <property type="evidence" value="ECO:0007669"/>
    <property type="project" value="UniProtKB-KW"/>
</dbReference>
<protein>
    <submittedName>
        <fullName evidence="2">DNA-directed DNA polymerase</fullName>
        <ecNumber evidence="2">2.7.7.7</ecNumber>
    </submittedName>
</protein>
<feature type="compositionally biased region" description="Basic and acidic residues" evidence="1">
    <location>
        <begin position="164"/>
        <end position="178"/>
    </location>
</feature>
<feature type="region of interest" description="Disordered" evidence="1">
    <location>
        <begin position="124"/>
        <end position="193"/>
    </location>
</feature>
<proteinExistence type="predicted"/>
<feature type="compositionally biased region" description="Low complexity" evidence="1">
    <location>
        <begin position="138"/>
        <end position="148"/>
    </location>
</feature>
<evidence type="ECO:0000313" key="3">
    <source>
        <dbReference type="Proteomes" id="UP001217582"/>
    </source>
</evidence>
<dbReference type="EMBL" id="CP119921">
    <property type="protein sequence ID" value="WFD17147.1"/>
    <property type="molecule type" value="Genomic_DNA"/>
</dbReference>
<gene>
    <name evidence="2" type="ORF">MARU1_003195</name>
</gene>